<dbReference type="RefSeq" id="WP_077401938.1">
    <property type="nucleotide sequence ID" value="NZ_CP019650.1"/>
</dbReference>
<dbReference type="AlphaFoldDB" id="A0A1Q2M4I5"/>
<dbReference type="InterPro" id="IPR013324">
    <property type="entry name" value="RNA_pol_sigma_r3/r4-like"/>
</dbReference>
<dbReference type="InterPro" id="IPR036388">
    <property type="entry name" value="WH-like_DNA-bd_sf"/>
</dbReference>
<dbReference type="GO" id="GO:0003677">
    <property type="term" value="F:DNA binding"/>
    <property type="evidence" value="ECO:0007669"/>
    <property type="project" value="InterPro"/>
</dbReference>
<evidence type="ECO:0000313" key="4">
    <source>
        <dbReference type="Proteomes" id="UP000188219"/>
    </source>
</evidence>
<evidence type="ECO:0000259" key="2">
    <source>
        <dbReference type="Pfam" id="PF08281"/>
    </source>
</evidence>
<evidence type="ECO:0000256" key="1">
    <source>
        <dbReference type="SAM" id="MobiDB-lite"/>
    </source>
</evidence>
<dbReference type="OrthoDB" id="9784272at2"/>
<accession>A0A1Q2M4I5</accession>
<dbReference type="KEGG" id="maga:Mag101_05595"/>
<sequence length="244" mass="27993">MGIEAKEADPMFADKLFSLSDEDLIQQYYHTRNRRAFREIFRRYKEPLFRYCAQMDLARCTLLMENFWLSLLSEPPLLERQQLKNWLYIRLNRVLKSACSDVASESDPQETTLHDAFEQSDMLKALQQLPRRQRNIFLLYNQCGLSLATVADIERISLAVCRQELADGGKSLEFNLHGSARKPWVSSVTLAQQAAEAEALAQEKAREQTQTAKPRFTWGTRWAAKSLKPSSSDTSKPSVEIAQA</sequence>
<dbReference type="GO" id="GO:0016987">
    <property type="term" value="F:sigma factor activity"/>
    <property type="evidence" value="ECO:0007669"/>
    <property type="project" value="InterPro"/>
</dbReference>
<feature type="region of interest" description="Disordered" evidence="1">
    <location>
        <begin position="225"/>
        <end position="244"/>
    </location>
</feature>
<feature type="domain" description="RNA polymerase sigma factor 70 region 4 type 2" evidence="2">
    <location>
        <begin position="122"/>
        <end position="166"/>
    </location>
</feature>
<gene>
    <name evidence="3" type="ORF">Mag101_05595</name>
</gene>
<dbReference type="EMBL" id="CP019650">
    <property type="protein sequence ID" value="AQQ67167.1"/>
    <property type="molecule type" value="Genomic_DNA"/>
</dbReference>
<dbReference type="Gene3D" id="1.10.10.10">
    <property type="entry name" value="Winged helix-like DNA-binding domain superfamily/Winged helix DNA-binding domain"/>
    <property type="match status" value="1"/>
</dbReference>
<evidence type="ECO:0000313" key="3">
    <source>
        <dbReference type="EMBL" id="AQQ67167.1"/>
    </source>
</evidence>
<dbReference type="Proteomes" id="UP000188219">
    <property type="component" value="Chromosome"/>
</dbReference>
<feature type="compositionally biased region" description="Polar residues" evidence="1">
    <location>
        <begin position="228"/>
        <end position="237"/>
    </location>
</feature>
<dbReference type="GO" id="GO:0006352">
    <property type="term" value="P:DNA-templated transcription initiation"/>
    <property type="evidence" value="ECO:0007669"/>
    <property type="project" value="InterPro"/>
</dbReference>
<name>A0A1Q2M4I5_9GAMM</name>
<dbReference type="Pfam" id="PF08281">
    <property type="entry name" value="Sigma70_r4_2"/>
    <property type="match status" value="1"/>
</dbReference>
<dbReference type="STRING" id="260552.Mag101_05595"/>
<keyword evidence="4" id="KW-1185">Reference proteome</keyword>
<dbReference type="SUPFAM" id="SSF88659">
    <property type="entry name" value="Sigma3 and sigma4 domains of RNA polymerase sigma factors"/>
    <property type="match status" value="1"/>
</dbReference>
<proteinExistence type="predicted"/>
<reference evidence="3" key="1">
    <citation type="submission" date="2017-02" db="EMBL/GenBank/DDBJ databases">
        <title>Genome of Microbulbifer agarilyticus GP101.</title>
        <authorList>
            <person name="Jung J."/>
            <person name="Bae S.S."/>
            <person name="Baek K."/>
        </authorList>
    </citation>
    <scope>NUCLEOTIDE SEQUENCE [LARGE SCALE GENOMIC DNA]</scope>
    <source>
        <strain evidence="3">GP101</strain>
    </source>
</reference>
<dbReference type="InterPro" id="IPR013249">
    <property type="entry name" value="RNA_pol_sigma70_r4_t2"/>
</dbReference>
<protein>
    <recommendedName>
        <fullName evidence="2">RNA polymerase sigma factor 70 region 4 type 2 domain-containing protein</fullName>
    </recommendedName>
</protein>
<organism evidence="3 4">
    <name type="scientific">Microbulbifer agarilyticus</name>
    <dbReference type="NCBI Taxonomy" id="260552"/>
    <lineage>
        <taxon>Bacteria</taxon>
        <taxon>Pseudomonadati</taxon>
        <taxon>Pseudomonadota</taxon>
        <taxon>Gammaproteobacteria</taxon>
        <taxon>Cellvibrionales</taxon>
        <taxon>Microbulbiferaceae</taxon>
        <taxon>Microbulbifer</taxon>
    </lineage>
</organism>